<proteinExistence type="predicted"/>
<dbReference type="Pfam" id="PF25980">
    <property type="entry name" value="NERD_plant"/>
    <property type="match status" value="1"/>
</dbReference>
<evidence type="ECO:0000313" key="8">
    <source>
        <dbReference type="Proteomes" id="UP001371456"/>
    </source>
</evidence>
<feature type="domain" description="DM2" evidence="6">
    <location>
        <begin position="234"/>
        <end position="314"/>
    </location>
</feature>
<dbReference type="PROSITE" id="PS01359">
    <property type="entry name" value="ZF_PHD_1"/>
    <property type="match status" value="1"/>
</dbReference>
<feature type="domain" description="Plus3" evidence="5">
    <location>
        <begin position="365"/>
        <end position="493"/>
    </location>
</feature>
<dbReference type="InterPro" id="IPR004343">
    <property type="entry name" value="Plus-3_dom"/>
</dbReference>
<evidence type="ECO:0000313" key="7">
    <source>
        <dbReference type="EMBL" id="KAK6805254.1"/>
    </source>
</evidence>
<dbReference type="AlphaFoldDB" id="A0AAN8U7L8"/>
<dbReference type="SMART" id="SM00151">
    <property type="entry name" value="SWIB"/>
    <property type="match status" value="1"/>
</dbReference>
<dbReference type="GO" id="GO:0008270">
    <property type="term" value="F:zinc ion binding"/>
    <property type="evidence" value="ECO:0007669"/>
    <property type="project" value="UniProtKB-KW"/>
</dbReference>
<organism evidence="7 8">
    <name type="scientific">Solanum bulbocastanum</name>
    <name type="common">Wild potato</name>
    <dbReference type="NCBI Taxonomy" id="147425"/>
    <lineage>
        <taxon>Eukaryota</taxon>
        <taxon>Viridiplantae</taxon>
        <taxon>Streptophyta</taxon>
        <taxon>Embryophyta</taxon>
        <taxon>Tracheophyta</taxon>
        <taxon>Spermatophyta</taxon>
        <taxon>Magnoliopsida</taxon>
        <taxon>eudicotyledons</taxon>
        <taxon>Gunneridae</taxon>
        <taxon>Pentapetalae</taxon>
        <taxon>asterids</taxon>
        <taxon>lamiids</taxon>
        <taxon>Solanales</taxon>
        <taxon>Solanaceae</taxon>
        <taxon>Solanoideae</taxon>
        <taxon>Solaneae</taxon>
        <taxon>Solanum</taxon>
    </lineage>
</organism>
<dbReference type="InterPro" id="IPR036128">
    <property type="entry name" value="Plus3-like_sf"/>
</dbReference>
<keyword evidence="1" id="KW-0479">Metal-binding</keyword>
<dbReference type="InterPro" id="IPR058668">
    <property type="entry name" value="NERD_dom"/>
</dbReference>
<evidence type="ECO:0000256" key="4">
    <source>
        <dbReference type="SAM" id="MobiDB-lite"/>
    </source>
</evidence>
<gene>
    <name evidence="7" type="ORF">RDI58_003039</name>
</gene>
<dbReference type="InterPro" id="IPR019835">
    <property type="entry name" value="SWIB_domain"/>
</dbReference>
<evidence type="ECO:0000256" key="1">
    <source>
        <dbReference type="ARBA" id="ARBA00022723"/>
    </source>
</evidence>
<dbReference type="InterPro" id="IPR003121">
    <property type="entry name" value="SWIB_MDM2_domain"/>
</dbReference>
<dbReference type="InterPro" id="IPR019786">
    <property type="entry name" value="Zinc_finger_PHD-type_CS"/>
</dbReference>
<accession>A0AAN8U7L8</accession>
<dbReference type="InterPro" id="IPR036885">
    <property type="entry name" value="SWIB_MDM2_dom_sf"/>
</dbReference>
<dbReference type="SMART" id="SM00249">
    <property type="entry name" value="PHD"/>
    <property type="match status" value="1"/>
</dbReference>
<keyword evidence="2" id="KW-0863">Zinc-finger</keyword>
<dbReference type="Pfam" id="PF22908">
    <property type="entry name" value="PHD_NSD"/>
    <property type="match status" value="1"/>
</dbReference>
<dbReference type="Proteomes" id="UP001371456">
    <property type="component" value="Unassembled WGS sequence"/>
</dbReference>
<dbReference type="InterPro" id="IPR011011">
    <property type="entry name" value="Znf_FYVE_PHD"/>
</dbReference>
<dbReference type="PROSITE" id="PS51360">
    <property type="entry name" value="PLUS3"/>
    <property type="match status" value="1"/>
</dbReference>
<dbReference type="PANTHER" id="PTHR46851">
    <property type="entry name" value="OS01G0884500 PROTEIN"/>
    <property type="match status" value="1"/>
</dbReference>
<protein>
    <recommendedName>
        <fullName evidence="9">Zinc finger CCCH domain-containing protein 19-like</fullName>
    </recommendedName>
</protein>
<dbReference type="Gene3D" id="1.10.245.10">
    <property type="entry name" value="SWIB/MDM2 domain"/>
    <property type="match status" value="1"/>
</dbReference>
<dbReference type="SMART" id="SM00719">
    <property type="entry name" value="Plus3"/>
    <property type="match status" value="1"/>
</dbReference>
<keyword evidence="3" id="KW-0862">Zinc</keyword>
<feature type="compositionally biased region" description="Acidic residues" evidence="4">
    <location>
        <begin position="182"/>
        <end position="194"/>
    </location>
</feature>
<evidence type="ECO:0000256" key="3">
    <source>
        <dbReference type="ARBA" id="ARBA00022833"/>
    </source>
</evidence>
<evidence type="ECO:0000256" key="2">
    <source>
        <dbReference type="ARBA" id="ARBA00022771"/>
    </source>
</evidence>
<keyword evidence="8" id="KW-1185">Reference proteome</keyword>
<dbReference type="SUPFAM" id="SSF57903">
    <property type="entry name" value="FYVE/PHD zinc finger"/>
    <property type="match status" value="1"/>
</dbReference>
<dbReference type="Pfam" id="PF02201">
    <property type="entry name" value="SWIB"/>
    <property type="match status" value="1"/>
</dbReference>
<dbReference type="PANTHER" id="PTHR46851:SF15">
    <property type="entry name" value="ZINC FINGER CCCH DOMAIN-CONTAINING PROTEIN 19-LIKE ISOFORM X1"/>
    <property type="match status" value="1"/>
</dbReference>
<evidence type="ECO:0000259" key="5">
    <source>
        <dbReference type="PROSITE" id="PS51360"/>
    </source>
</evidence>
<dbReference type="CDD" id="cd10567">
    <property type="entry name" value="SWIB-MDM2_like"/>
    <property type="match status" value="1"/>
</dbReference>
<dbReference type="InterPro" id="IPR013083">
    <property type="entry name" value="Znf_RING/FYVE/PHD"/>
</dbReference>
<reference evidence="7 8" key="1">
    <citation type="submission" date="2024-02" db="EMBL/GenBank/DDBJ databases">
        <title>de novo genome assembly of Solanum bulbocastanum strain 11H21.</title>
        <authorList>
            <person name="Hosaka A.J."/>
        </authorList>
    </citation>
    <scope>NUCLEOTIDE SEQUENCE [LARGE SCALE GENOMIC DNA]</scope>
    <source>
        <tissue evidence="7">Young leaves</tissue>
    </source>
</reference>
<feature type="region of interest" description="Disordered" evidence="4">
    <location>
        <begin position="173"/>
        <end position="225"/>
    </location>
</feature>
<evidence type="ECO:0008006" key="9">
    <source>
        <dbReference type="Google" id="ProtNLM"/>
    </source>
</evidence>
<dbReference type="Gene3D" id="3.30.40.10">
    <property type="entry name" value="Zinc/RING finger domain, C3HC4 (zinc finger)"/>
    <property type="match status" value="1"/>
</dbReference>
<dbReference type="InterPro" id="IPR001965">
    <property type="entry name" value="Znf_PHD"/>
</dbReference>
<dbReference type="Pfam" id="PF03126">
    <property type="entry name" value="Plus-3"/>
    <property type="match status" value="1"/>
</dbReference>
<sequence length="625" mass="72062">MAKKRGKTTLNKTEIAEDWCFECKDGGKLMICDYGDCLKAYHPTCVGKDDSVLTSDIRWICGWHTCLVCHRSSNYQCYCCDRAVCSRCIGRINFVLLKGKHGFCNNCLKLALLVEEDRNIDSDGESVDLRDRETYEGLFREYYEIVKEKEGFDKNSLLAGKAKLNKEKICQISSDSDKRSEEEDEHSEEEDDQISSDNGDFSDGEPQKKRLKKKRCTQQKTKMQRSVNSKKKVFVGWGSKALIDFLQFIGQDTREKLSQYDVTSIVTKYIKEHNLIHPVKKRRILCDVRLQAVFGKKVVNRHRIFSLLESHFLENEEQLQKDELDHDLEDDDTEILVAPKTEEKVEQKKISSIWCSTAAQSQYAALIPENIKLVYLKRSLVQEMIKQPESIETKIIGSFVRLKLDPRDYEQRNSHELVQIAGIRLRSSDECNSETLIQVSNMARDVSLTMLSDDEFCKEECDDLKEKVKVGLLEKLTIVELEQKAKILHEDITKHRIARDLELLQKLIDRANEKGWRHELFQHLEKRKLLQQASYLSFVLQNIPAVIPEEVELESLDRNDNQMHQCLDETTPTNKNTPGVISEEVELDHLVKDERNDNKMHQCADETTPTAVKCEPKDGAPCSGS</sequence>
<dbReference type="CDD" id="cd15568">
    <property type="entry name" value="PHD5_NSD"/>
    <property type="match status" value="1"/>
</dbReference>
<dbReference type="InterPro" id="IPR045894">
    <property type="entry name" value="At5g08430-like"/>
</dbReference>
<dbReference type="PROSITE" id="PS51925">
    <property type="entry name" value="SWIB_MDM2"/>
    <property type="match status" value="1"/>
</dbReference>
<dbReference type="SUPFAM" id="SSF159042">
    <property type="entry name" value="Plus3-like"/>
    <property type="match status" value="1"/>
</dbReference>
<evidence type="ECO:0000259" key="6">
    <source>
        <dbReference type="PROSITE" id="PS51925"/>
    </source>
</evidence>
<dbReference type="GO" id="GO:0003677">
    <property type="term" value="F:DNA binding"/>
    <property type="evidence" value="ECO:0007669"/>
    <property type="project" value="InterPro"/>
</dbReference>
<dbReference type="SUPFAM" id="SSF47592">
    <property type="entry name" value="SWIB/MDM2 domain"/>
    <property type="match status" value="1"/>
</dbReference>
<dbReference type="EMBL" id="JBANQN010000001">
    <property type="protein sequence ID" value="KAK6805254.1"/>
    <property type="molecule type" value="Genomic_DNA"/>
</dbReference>
<name>A0AAN8U7L8_SOLBU</name>
<dbReference type="Gene3D" id="3.90.70.200">
    <property type="entry name" value="Plus-3 domain"/>
    <property type="match status" value="1"/>
</dbReference>
<dbReference type="InterPro" id="IPR055198">
    <property type="entry name" value="NSD_PHD"/>
</dbReference>
<comment type="caution">
    <text evidence="7">The sequence shown here is derived from an EMBL/GenBank/DDBJ whole genome shotgun (WGS) entry which is preliminary data.</text>
</comment>